<dbReference type="Proteomes" id="UP000059680">
    <property type="component" value="Chromosome 1"/>
</dbReference>
<keyword evidence="3" id="KW-1185">Reference proteome</keyword>
<dbReference type="STRING" id="39947.A0A0P0V0D9"/>
<proteinExistence type="predicted"/>
<dbReference type="PaxDb" id="39947-A0A0P0V0D9"/>
<reference evidence="2 3" key="2">
    <citation type="journal article" date="2013" name="Plant Cell Physiol.">
        <title>Rice Annotation Project Database (RAP-DB): an integrative and interactive database for rice genomics.</title>
        <authorList>
            <person name="Sakai H."/>
            <person name="Lee S.S."/>
            <person name="Tanaka T."/>
            <person name="Numa H."/>
            <person name="Kim J."/>
            <person name="Kawahara Y."/>
            <person name="Wakimoto H."/>
            <person name="Yang C.C."/>
            <person name="Iwamoto M."/>
            <person name="Abe T."/>
            <person name="Yamada Y."/>
            <person name="Muto A."/>
            <person name="Inokuchi H."/>
            <person name="Ikemura T."/>
            <person name="Matsumoto T."/>
            <person name="Sasaki T."/>
            <person name="Itoh T."/>
        </authorList>
    </citation>
    <scope>NUCLEOTIDE SEQUENCE [LARGE SCALE GENOMIC DNA]</scope>
    <source>
        <strain evidence="3">cv. Nipponbare</strain>
    </source>
</reference>
<dbReference type="InParanoid" id="A0A0P0V0D9"/>
<evidence type="ECO:0000313" key="3">
    <source>
        <dbReference type="Proteomes" id="UP000059680"/>
    </source>
</evidence>
<sequence length="101" mass="11225">MGAVPLDSITPNRHGSYDGNDNMGNDGLLCAGQRKAPPPSRSPGRWQQASPWRKEWRPDALHELRSKHPGAAATTTVVYADLFRPVMEMVEVESPLLGYRR</sequence>
<dbReference type="EMBL" id="AP014957">
    <property type="protein sequence ID" value="BAS71091.1"/>
    <property type="molecule type" value="Genomic_DNA"/>
</dbReference>
<organism evidence="2 3">
    <name type="scientific">Oryza sativa subsp. japonica</name>
    <name type="common">Rice</name>
    <dbReference type="NCBI Taxonomy" id="39947"/>
    <lineage>
        <taxon>Eukaryota</taxon>
        <taxon>Viridiplantae</taxon>
        <taxon>Streptophyta</taxon>
        <taxon>Embryophyta</taxon>
        <taxon>Tracheophyta</taxon>
        <taxon>Spermatophyta</taxon>
        <taxon>Magnoliopsida</taxon>
        <taxon>Liliopsida</taxon>
        <taxon>Poales</taxon>
        <taxon>Poaceae</taxon>
        <taxon>BOP clade</taxon>
        <taxon>Oryzoideae</taxon>
        <taxon>Oryzeae</taxon>
        <taxon>Oryzinae</taxon>
        <taxon>Oryza</taxon>
        <taxon>Oryza sativa</taxon>
    </lineage>
</organism>
<reference evidence="3" key="1">
    <citation type="journal article" date="2005" name="Nature">
        <title>The map-based sequence of the rice genome.</title>
        <authorList>
            <consortium name="International rice genome sequencing project (IRGSP)"/>
            <person name="Matsumoto T."/>
            <person name="Wu J."/>
            <person name="Kanamori H."/>
            <person name="Katayose Y."/>
            <person name="Fujisawa M."/>
            <person name="Namiki N."/>
            <person name="Mizuno H."/>
            <person name="Yamamoto K."/>
            <person name="Antonio B.A."/>
            <person name="Baba T."/>
            <person name="Sakata K."/>
            <person name="Nagamura Y."/>
            <person name="Aoki H."/>
            <person name="Arikawa K."/>
            <person name="Arita K."/>
            <person name="Bito T."/>
            <person name="Chiden Y."/>
            <person name="Fujitsuka N."/>
            <person name="Fukunaka R."/>
            <person name="Hamada M."/>
            <person name="Harada C."/>
            <person name="Hayashi A."/>
            <person name="Hijishita S."/>
            <person name="Honda M."/>
            <person name="Hosokawa S."/>
            <person name="Ichikawa Y."/>
            <person name="Idonuma A."/>
            <person name="Iijima M."/>
            <person name="Ikeda M."/>
            <person name="Ikeno M."/>
            <person name="Ito K."/>
            <person name="Ito S."/>
            <person name="Ito T."/>
            <person name="Ito Y."/>
            <person name="Ito Y."/>
            <person name="Iwabuchi A."/>
            <person name="Kamiya K."/>
            <person name="Karasawa W."/>
            <person name="Kurita K."/>
            <person name="Katagiri S."/>
            <person name="Kikuta A."/>
            <person name="Kobayashi H."/>
            <person name="Kobayashi N."/>
            <person name="Machita K."/>
            <person name="Maehara T."/>
            <person name="Masukawa M."/>
            <person name="Mizubayashi T."/>
            <person name="Mukai Y."/>
            <person name="Nagasaki H."/>
            <person name="Nagata Y."/>
            <person name="Naito S."/>
            <person name="Nakashima M."/>
            <person name="Nakama Y."/>
            <person name="Nakamichi Y."/>
            <person name="Nakamura M."/>
            <person name="Meguro A."/>
            <person name="Negishi M."/>
            <person name="Ohta I."/>
            <person name="Ohta T."/>
            <person name="Okamoto M."/>
            <person name="Ono N."/>
            <person name="Saji S."/>
            <person name="Sakaguchi M."/>
            <person name="Sakai K."/>
            <person name="Shibata M."/>
            <person name="Shimokawa T."/>
            <person name="Song J."/>
            <person name="Takazaki Y."/>
            <person name="Terasawa K."/>
            <person name="Tsugane M."/>
            <person name="Tsuji K."/>
            <person name="Ueda S."/>
            <person name="Waki K."/>
            <person name="Yamagata H."/>
            <person name="Yamamoto M."/>
            <person name="Yamamoto S."/>
            <person name="Yamane H."/>
            <person name="Yoshiki S."/>
            <person name="Yoshihara R."/>
            <person name="Yukawa K."/>
            <person name="Zhong H."/>
            <person name="Yano M."/>
            <person name="Yuan Q."/>
            <person name="Ouyang S."/>
            <person name="Liu J."/>
            <person name="Jones K.M."/>
            <person name="Gansberger K."/>
            <person name="Moffat K."/>
            <person name="Hill J."/>
            <person name="Bera J."/>
            <person name="Fadrosh D."/>
            <person name="Jin S."/>
            <person name="Johri S."/>
            <person name="Kim M."/>
            <person name="Overton L."/>
            <person name="Reardon M."/>
            <person name="Tsitrin T."/>
            <person name="Vuong H."/>
            <person name="Weaver B."/>
            <person name="Ciecko A."/>
            <person name="Tallon L."/>
            <person name="Jackson J."/>
            <person name="Pai G."/>
            <person name="Aken S.V."/>
            <person name="Utterback T."/>
            <person name="Reidmuller S."/>
            <person name="Feldblyum T."/>
            <person name="Hsiao J."/>
            <person name="Zismann V."/>
            <person name="Iobst S."/>
            <person name="de Vazeille A.R."/>
            <person name="Buell C.R."/>
            <person name="Ying K."/>
            <person name="Li Y."/>
            <person name="Lu T."/>
            <person name="Huang Y."/>
            <person name="Zhao Q."/>
            <person name="Feng Q."/>
            <person name="Zhang L."/>
            <person name="Zhu J."/>
            <person name="Weng Q."/>
            <person name="Mu J."/>
            <person name="Lu Y."/>
            <person name="Fan D."/>
            <person name="Liu Y."/>
            <person name="Guan J."/>
            <person name="Zhang Y."/>
            <person name="Yu S."/>
            <person name="Liu X."/>
            <person name="Zhang Y."/>
            <person name="Hong G."/>
            <person name="Han B."/>
            <person name="Choisne N."/>
            <person name="Demange N."/>
            <person name="Orjeda G."/>
            <person name="Samain S."/>
            <person name="Cattolico L."/>
            <person name="Pelletier E."/>
            <person name="Couloux A."/>
            <person name="Segurens B."/>
            <person name="Wincker P."/>
            <person name="D'Hont A."/>
            <person name="Scarpelli C."/>
            <person name="Weissenbach J."/>
            <person name="Salanoubat M."/>
            <person name="Quetier F."/>
            <person name="Yu Y."/>
            <person name="Kim H.R."/>
            <person name="Rambo T."/>
            <person name="Currie J."/>
            <person name="Collura K."/>
            <person name="Luo M."/>
            <person name="Yang T."/>
            <person name="Ammiraju J.S.S."/>
            <person name="Engler F."/>
            <person name="Soderlund C."/>
            <person name="Wing R.A."/>
            <person name="Palmer L.E."/>
            <person name="de la Bastide M."/>
            <person name="Spiegel L."/>
            <person name="Nascimento L."/>
            <person name="Zutavern T."/>
            <person name="O'Shaughnessy A."/>
            <person name="Dike S."/>
            <person name="Dedhia N."/>
            <person name="Preston R."/>
            <person name="Balija V."/>
            <person name="McCombie W.R."/>
            <person name="Chow T."/>
            <person name="Chen H."/>
            <person name="Chung M."/>
            <person name="Chen C."/>
            <person name="Shaw J."/>
            <person name="Wu H."/>
            <person name="Hsiao K."/>
            <person name="Chao Y."/>
            <person name="Chu M."/>
            <person name="Cheng C."/>
            <person name="Hour A."/>
            <person name="Lee P."/>
            <person name="Lin S."/>
            <person name="Lin Y."/>
            <person name="Liou J."/>
            <person name="Liu S."/>
            <person name="Hsing Y."/>
            <person name="Raghuvanshi S."/>
            <person name="Mohanty A."/>
            <person name="Bharti A.K."/>
            <person name="Gaur A."/>
            <person name="Gupta V."/>
            <person name="Kumar D."/>
            <person name="Ravi V."/>
            <person name="Vij S."/>
            <person name="Kapur A."/>
            <person name="Khurana P."/>
            <person name="Khurana P."/>
            <person name="Khurana J.P."/>
            <person name="Tyagi A.K."/>
            <person name="Gaikwad K."/>
            <person name="Singh A."/>
            <person name="Dalal V."/>
            <person name="Srivastava S."/>
            <person name="Dixit A."/>
            <person name="Pal A.K."/>
            <person name="Ghazi I.A."/>
            <person name="Yadav M."/>
            <person name="Pandit A."/>
            <person name="Bhargava A."/>
            <person name="Sureshbabu K."/>
            <person name="Batra K."/>
            <person name="Sharma T.R."/>
            <person name="Mohapatra T."/>
            <person name="Singh N.K."/>
            <person name="Messing J."/>
            <person name="Nelson A.B."/>
            <person name="Fuks G."/>
            <person name="Kavchok S."/>
            <person name="Keizer G."/>
            <person name="Linton E."/>
            <person name="Llaca V."/>
            <person name="Song R."/>
            <person name="Tanyolac B."/>
            <person name="Young S."/>
            <person name="Ho-Il K."/>
            <person name="Hahn J.H."/>
            <person name="Sangsakoo G."/>
            <person name="Vanavichit A."/>
            <person name="de Mattos Luiz.A.T."/>
            <person name="Zimmer P.D."/>
            <person name="Malone G."/>
            <person name="Dellagostin O."/>
            <person name="de Oliveira A.C."/>
            <person name="Bevan M."/>
            <person name="Bancroft I."/>
            <person name="Minx P."/>
            <person name="Cordum H."/>
            <person name="Wilson R."/>
            <person name="Cheng Z."/>
            <person name="Jin W."/>
            <person name="Jiang J."/>
            <person name="Leong S.A."/>
            <person name="Iwama H."/>
            <person name="Gojobori T."/>
            <person name="Itoh T."/>
            <person name="Niimura Y."/>
            <person name="Fujii Y."/>
            <person name="Habara T."/>
            <person name="Sakai H."/>
            <person name="Sato Y."/>
            <person name="Wilson G."/>
            <person name="Kumar K."/>
            <person name="McCouch S."/>
            <person name="Juretic N."/>
            <person name="Hoen D."/>
            <person name="Wright S."/>
            <person name="Bruskiewich R."/>
            <person name="Bureau T."/>
            <person name="Miyao A."/>
            <person name="Hirochika H."/>
            <person name="Nishikawa T."/>
            <person name="Kadowaki K."/>
            <person name="Sugiura M."/>
            <person name="Burr B."/>
            <person name="Sasaki T."/>
        </authorList>
    </citation>
    <scope>NUCLEOTIDE SEQUENCE [LARGE SCALE GENOMIC DNA]</scope>
    <source>
        <strain evidence="3">cv. Nipponbare</strain>
    </source>
</reference>
<evidence type="ECO:0000256" key="1">
    <source>
        <dbReference type="SAM" id="MobiDB-lite"/>
    </source>
</evidence>
<protein>
    <submittedName>
        <fullName evidence="2">Os01g0223402 protein</fullName>
    </submittedName>
</protein>
<feature type="region of interest" description="Disordered" evidence="1">
    <location>
        <begin position="1"/>
        <end position="53"/>
    </location>
</feature>
<accession>A0A0P0V0D9</accession>
<dbReference type="AlphaFoldDB" id="A0A0P0V0D9"/>
<reference evidence="2 3" key="3">
    <citation type="journal article" date="2013" name="Rice">
        <title>Improvement of the Oryza sativa Nipponbare reference genome using next generation sequence and optical map data.</title>
        <authorList>
            <person name="Kawahara Y."/>
            <person name="de la Bastide M."/>
            <person name="Hamilton J.P."/>
            <person name="Kanamori H."/>
            <person name="McCombie W.R."/>
            <person name="Ouyang S."/>
            <person name="Schwartz D.C."/>
            <person name="Tanaka T."/>
            <person name="Wu J."/>
            <person name="Zhou S."/>
            <person name="Childs K.L."/>
            <person name="Davidson R.M."/>
            <person name="Lin H."/>
            <person name="Quesada-Ocampo L."/>
            <person name="Vaillancourt B."/>
            <person name="Sakai H."/>
            <person name="Lee S.S."/>
            <person name="Kim J."/>
            <person name="Numa H."/>
            <person name="Itoh T."/>
            <person name="Buell C.R."/>
            <person name="Matsumoto T."/>
        </authorList>
    </citation>
    <scope>NUCLEOTIDE SEQUENCE [LARGE SCALE GENOMIC DNA]</scope>
    <source>
        <strain evidence="3">cv. Nipponbare</strain>
    </source>
</reference>
<name>A0A0P0V0D9_ORYSJ</name>
<gene>
    <name evidence="2" type="ordered locus">Os01g0223402</name>
    <name evidence="2" type="ORF">OSNPB_010223402</name>
</gene>
<evidence type="ECO:0000313" key="2">
    <source>
        <dbReference type="EMBL" id="BAS71091.1"/>
    </source>
</evidence>